<dbReference type="EC" id="2.7.13.3" evidence="2"/>
<dbReference type="CDD" id="cd00082">
    <property type="entry name" value="HisKA"/>
    <property type="match status" value="1"/>
</dbReference>
<evidence type="ECO:0000256" key="1">
    <source>
        <dbReference type="ARBA" id="ARBA00000085"/>
    </source>
</evidence>
<proteinExistence type="predicted"/>
<dbReference type="SUPFAM" id="SSF47384">
    <property type="entry name" value="Homodimeric domain of signal transducing histidine kinase"/>
    <property type="match status" value="1"/>
</dbReference>
<comment type="caution">
    <text evidence="4">The sequence shown here is derived from an EMBL/GenBank/DDBJ whole genome shotgun (WGS) entry which is preliminary data.</text>
</comment>
<gene>
    <name evidence="4" type="ORF">E8A74_01095</name>
</gene>
<dbReference type="GO" id="GO:0000155">
    <property type="term" value="F:phosphorelay sensor kinase activity"/>
    <property type="evidence" value="ECO:0007669"/>
    <property type="project" value="InterPro"/>
</dbReference>
<keyword evidence="5" id="KW-1185">Reference proteome</keyword>
<sequence>MSDPGGDASLEELMAVMAHDLNNPIAALITNLSFVESSLAPGTGTEAVEALGDAQMLCDVLRRLTGNLDLVARRGGPPSGAAAACDLVLFGREALGRLGKQAAAAEVDLVLDPALRHGEVMVRCDRGLCARAIDNLIAFGIERAAPRTALVLSAARDGAEARVEVRYTPRSYHTVDPPPTGAPPAQRRRYIQATYGRGLSIYCVRVAATLLGGRLDTTHEEDGRARLCLVASCPEER</sequence>
<evidence type="ECO:0000313" key="4">
    <source>
        <dbReference type="EMBL" id="TKD13182.1"/>
    </source>
</evidence>
<dbReference type="Gene3D" id="1.10.287.130">
    <property type="match status" value="1"/>
</dbReference>
<dbReference type="RefSeq" id="WP_136926998.1">
    <property type="nucleotide sequence ID" value="NZ_SSMQ01000001.1"/>
</dbReference>
<keyword evidence="4" id="KW-0808">Transferase</keyword>
<dbReference type="InterPro" id="IPR036097">
    <property type="entry name" value="HisK_dim/P_sf"/>
</dbReference>
<dbReference type="OrthoDB" id="5505626at2"/>
<reference evidence="4 5" key="1">
    <citation type="submission" date="2019-04" db="EMBL/GenBank/DDBJ databases">
        <authorList>
            <person name="Li Y."/>
            <person name="Wang J."/>
        </authorList>
    </citation>
    <scope>NUCLEOTIDE SEQUENCE [LARGE SCALE GENOMIC DNA]</scope>
    <source>
        <strain evidence="4 5">DSM 14668</strain>
    </source>
</reference>
<dbReference type="AlphaFoldDB" id="A0A4U1JK91"/>
<organism evidence="4 5">
    <name type="scientific">Polyangium fumosum</name>
    <dbReference type="NCBI Taxonomy" id="889272"/>
    <lineage>
        <taxon>Bacteria</taxon>
        <taxon>Pseudomonadati</taxon>
        <taxon>Myxococcota</taxon>
        <taxon>Polyangia</taxon>
        <taxon>Polyangiales</taxon>
        <taxon>Polyangiaceae</taxon>
        <taxon>Polyangium</taxon>
    </lineage>
</organism>
<dbReference type="SMART" id="SM00388">
    <property type="entry name" value="HisKA"/>
    <property type="match status" value="1"/>
</dbReference>
<name>A0A4U1JK91_9BACT</name>
<evidence type="ECO:0000256" key="2">
    <source>
        <dbReference type="ARBA" id="ARBA00012438"/>
    </source>
</evidence>
<dbReference type="InterPro" id="IPR036890">
    <property type="entry name" value="HATPase_C_sf"/>
</dbReference>
<dbReference type="EMBL" id="SSMQ01000001">
    <property type="protein sequence ID" value="TKD13182.1"/>
    <property type="molecule type" value="Genomic_DNA"/>
</dbReference>
<keyword evidence="4" id="KW-0418">Kinase</keyword>
<feature type="domain" description="Signal transduction histidine kinase dimerisation/phosphoacceptor" evidence="3">
    <location>
        <begin position="9"/>
        <end position="77"/>
    </location>
</feature>
<protein>
    <recommendedName>
        <fullName evidence="2">histidine kinase</fullName>
        <ecNumber evidence="2">2.7.13.3</ecNumber>
    </recommendedName>
</protein>
<accession>A0A4U1JK91</accession>
<dbReference type="InterPro" id="IPR003661">
    <property type="entry name" value="HisK_dim/P_dom"/>
</dbReference>
<dbReference type="Gene3D" id="3.30.565.10">
    <property type="entry name" value="Histidine kinase-like ATPase, C-terminal domain"/>
    <property type="match status" value="1"/>
</dbReference>
<evidence type="ECO:0000259" key="3">
    <source>
        <dbReference type="SMART" id="SM00388"/>
    </source>
</evidence>
<comment type="catalytic activity">
    <reaction evidence="1">
        <text>ATP + protein L-histidine = ADP + protein N-phospho-L-histidine.</text>
        <dbReference type="EC" id="2.7.13.3"/>
    </reaction>
</comment>
<evidence type="ECO:0000313" key="5">
    <source>
        <dbReference type="Proteomes" id="UP000309215"/>
    </source>
</evidence>
<dbReference type="Proteomes" id="UP000309215">
    <property type="component" value="Unassembled WGS sequence"/>
</dbReference>